<dbReference type="SMART" id="SM00248">
    <property type="entry name" value="ANK"/>
    <property type="match status" value="1"/>
</dbReference>
<dbReference type="AlphaFoldDB" id="A0A4P9ZIA0"/>
<feature type="repeat" description="ANK" evidence="3">
    <location>
        <begin position="34"/>
        <end position="66"/>
    </location>
</feature>
<organism evidence="4 5">
    <name type="scientific">Metschnikowia bicuspidata</name>
    <dbReference type="NCBI Taxonomy" id="27322"/>
    <lineage>
        <taxon>Eukaryota</taxon>
        <taxon>Fungi</taxon>
        <taxon>Dikarya</taxon>
        <taxon>Ascomycota</taxon>
        <taxon>Saccharomycotina</taxon>
        <taxon>Pichiomycetes</taxon>
        <taxon>Metschnikowiaceae</taxon>
        <taxon>Metschnikowia</taxon>
    </lineage>
</organism>
<evidence type="ECO:0000313" key="4">
    <source>
        <dbReference type="EMBL" id="RKP32914.1"/>
    </source>
</evidence>
<dbReference type="GO" id="GO:0085020">
    <property type="term" value="P:protein K6-linked ubiquitination"/>
    <property type="evidence" value="ECO:0007669"/>
    <property type="project" value="TreeGrafter"/>
</dbReference>
<evidence type="ECO:0000313" key="5">
    <source>
        <dbReference type="Proteomes" id="UP000268321"/>
    </source>
</evidence>
<dbReference type="PROSITE" id="PS50088">
    <property type="entry name" value="ANK_REPEAT"/>
    <property type="match status" value="1"/>
</dbReference>
<evidence type="ECO:0000256" key="2">
    <source>
        <dbReference type="ARBA" id="ARBA00023043"/>
    </source>
</evidence>
<dbReference type="PROSITE" id="PS50297">
    <property type="entry name" value="ANK_REP_REGION"/>
    <property type="match status" value="1"/>
</dbReference>
<keyword evidence="5" id="KW-1185">Reference proteome</keyword>
<dbReference type="PANTHER" id="PTHR24171:SF8">
    <property type="entry name" value="BRCA1-ASSOCIATED RING DOMAIN PROTEIN 1"/>
    <property type="match status" value="1"/>
</dbReference>
<dbReference type="GO" id="GO:0004842">
    <property type="term" value="F:ubiquitin-protein transferase activity"/>
    <property type="evidence" value="ECO:0007669"/>
    <property type="project" value="TreeGrafter"/>
</dbReference>
<keyword evidence="1" id="KW-0677">Repeat</keyword>
<accession>A0A4P9ZIA0</accession>
<keyword evidence="2 3" id="KW-0040">ANK repeat</keyword>
<name>A0A4P9ZIA0_9ASCO</name>
<gene>
    <name evidence="4" type="ORF">METBISCDRAFT_11444</name>
</gene>
<reference evidence="5" key="1">
    <citation type="journal article" date="2018" name="Nat. Microbiol.">
        <title>Leveraging single-cell genomics to expand the fungal tree of life.</title>
        <authorList>
            <person name="Ahrendt S.R."/>
            <person name="Quandt C.A."/>
            <person name="Ciobanu D."/>
            <person name="Clum A."/>
            <person name="Salamov A."/>
            <person name="Andreopoulos B."/>
            <person name="Cheng J.F."/>
            <person name="Woyke T."/>
            <person name="Pelin A."/>
            <person name="Henrissat B."/>
            <person name="Reynolds N.K."/>
            <person name="Benny G.L."/>
            <person name="Smith M.E."/>
            <person name="James T.Y."/>
            <person name="Grigoriev I.V."/>
        </authorList>
    </citation>
    <scope>NUCLEOTIDE SEQUENCE [LARGE SCALE GENOMIC DNA]</scope>
    <source>
        <strain evidence="5">Baker2002</strain>
    </source>
</reference>
<evidence type="ECO:0000256" key="1">
    <source>
        <dbReference type="ARBA" id="ARBA00022737"/>
    </source>
</evidence>
<dbReference type="Pfam" id="PF12796">
    <property type="entry name" value="Ank_2"/>
    <property type="match status" value="1"/>
</dbReference>
<protein>
    <submittedName>
        <fullName evidence="4">Ankyrin</fullName>
    </submittedName>
</protein>
<dbReference type="EMBL" id="ML004429">
    <property type="protein sequence ID" value="RKP32914.1"/>
    <property type="molecule type" value="Genomic_DNA"/>
</dbReference>
<evidence type="ECO:0000256" key="3">
    <source>
        <dbReference type="PROSITE-ProRule" id="PRU00023"/>
    </source>
</evidence>
<sequence>MVSNIWVAAAENDIQTVLSHLDSGAFSPNSKDPNGYTPIHAATSYGHTDLLKLLIERGGNVNIKDVEGDTPLHHVEDLATAKFLVEEFMADYKLKNEEGQTAADFVEEQDEYPELTAYLKSLIHAQPELSATSTLPKAGEVEGHQIRYTIEDDHIPMVEERRKKLESIVKSENPEKALRELVTFAVRDGLADFKNSEERDLKRSCEDKLSFNHTNEA</sequence>
<dbReference type="Proteomes" id="UP000268321">
    <property type="component" value="Unassembled WGS sequence"/>
</dbReference>
<dbReference type="OrthoDB" id="19174at2759"/>
<dbReference type="InterPro" id="IPR002110">
    <property type="entry name" value="Ankyrin_rpt"/>
</dbReference>
<proteinExistence type="predicted"/>
<dbReference type="SUPFAM" id="SSF48403">
    <property type="entry name" value="Ankyrin repeat"/>
    <property type="match status" value="1"/>
</dbReference>
<dbReference type="Gene3D" id="1.25.40.20">
    <property type="entry name" value="Ankyrin repeat-containing domain"/>
    <property type="match status" value="1"/>
</dbReference>
<dbReference type="InterPro" id="IPR036770">
    <property type="entry name" value="Ankyrin_rpt-contain_sf"/>
</dbReference>
<dbReference type="PANTHER" id="PTHR24171">
    <property type="entry name" value="ANKYRIN REPEAT DOMAIN-CONTAINING PROTEIN 39-RELATED"/>
    <property type="match status" value="1"/>
</dbReference>